<organism evidence="1 2">
    <name type="scientific">Phytophthora megakarya</name>
    <dbReference type="NCBI Taxonomy" id="4795"/>
    <lineage>
        <taxon>Eukaryota</taxon>
        <taxon>Sar</taxon>
        <taxon>Stramenopiles</taxon>
        <taxon>Oomycota</taxon>
        <taxon>Peronosporomycetes</taxon>
        <taxon>Peronosporales</taxon>
        <taxon>Peronosporaceae</taxon>
        <taxon>Phytophthora</taxon>
    </lineage>
</organism>
<dbReference type="AlphaFoldDB" id="A0A225WZ04"/>
<dbReference type="EMBL" id="NBNE01000089">
    <property type="protein sequence ID" value="OWZ23045.1"/>
    <property type="molecule type" value="Genomic_DNA"/>
</dbReference>
<name>A0A225WZ04_9STRA</name>
<evidence type="ECO:0000313" key="1">
    <source>
        <dbReference type="EMBL" id="OWZ23045.1"/>
    </source>
</evidence>
<evidence type="ECO:0000313" key="2">
    <source>
        <dbReference type="Proteomes" id="UP000198211"/>
    </source>
</evidence>
<dbReference type="OrthoDB" id="125247at2759"/>
<reference evidence="2" key="1">
    <citation type="submission" date="2017-03" db="EMBL/GenBank/DDBJ databases">
        <title>Phytopthora megakarya and P. palmivora, two closely related causual agents of cacao black pod achieved similar genome size and gene model numbers by different mechanisms.</title>
        <authorList>
            <person name="Ali S."/>
            <person name="Shao J."/>
            <person name="Larry D.J."/>
            <person name="Kronmiller B."/>
            <person name="Shen D."/>
            <person name="Strem M.D."/>
            <person name="Melnick R.L."/>
            <person name="Guiltinan M.J."/>
            <person name="Tyler B.M."/>
            <person name="Meinhardt L.W."/>
            <person name="Bailey B.A."/>
        </authorList>
    </citation>
    <scope>NUCLEOTIDE SEQUENCE [LARGE SCALE GENOMIC DNA]</scope>
    <source>
        <strain evidence="2">zdho120</strain>
    </source>
</reference>
<comment type="caution">
    <text evidence="1">The sequence shown here is derived from an EMBL/GenBank/DDBJ whole genome shotgun (WGS) entry which is preliminary data.</text>
</comment>
<accession>A0A225WZ04</accession>
<keyword evidence="2" id="KW-1185">Reference proteome</keyword>
<sequence>MTPEVLSSALPFRSERIILIASLEQQRLYCSDLITAQNVRDLMAALPWYVLARANVPQPISFKITVDSRFGFLIQRYSPSTHRFPVSSAQIRDDPYLALFRKNRWSHAEARWKQILELFMLAMLLVRPESIIESVLHAFPQAEDEVAWYPGIEARKTNLVDPQLHRREQTTLMEVLADCDTADLWCTHYHQNHTDHPARPTTCLAGKFFNMAALNPNAPSLRPQQ</sequence>
<proteinExistence type="predicted"/>
<protein>
    <submittedName>
        <fullName evidence="1">Uncharacterized protein</fullName>
    </submittedName>
</protein>
<dbReference type="Proteomes" id="UP000198211">
    <property type="component" value="Unassembled WGS sequence"/>
</dbReference>
<gene>
    <name evidence="1" type="ORF">PHMEG_0002127</name>
</gene>